<feature type="compositionally biased region" description="Polar residues" evidence="1">
    <location>
        <begin position="111"/>
        <end position="129"/>
    </location>
</feature>
<comment type="caution">
    <text evidence="3">The sequence shown here is derived from an EMBL/GenBank/DDBJ whole genome shotgun (WGS) entry which is preliminary data.</text>
</comment>
<evidence type="ECO:0000256" key="1">
    <source>
        <dbReference type="SAM" id="MobiDB-lite"/>
    </source>
</evidence>
<reference evidence="3" key="1">
    <citation type="submission" date="2023-01" db="EMBL/GenBank/DDBJ databases">
        <title>Genome assembly of the deep-sea coral Lophelia pertusa.</title>
        <authorList>
            <person name="Herrera S."/>
            <person name="Cordes E."/>
        </authorList>
    </citation>
    <scope>NUCLEOTIDE SEQUENCE</scope>
    <source>
        <strain evidence="3">USNM1676648</strain>
        <tissue evidence="3">Polyp</tissue>
    </source>
</reference>
<name>A0A9W9YMX4_9CNID</name>
<gene>
    <name evidence="3" type="ORF">OS493_019860</name>
</gene>
<feature type="compositionally biased region" description="Basic and acidic residues" evidence="1">
    <location>
        <begin position="98"/>
        <end position="109"/>
    </location>
</feature>
<feature type="region of interest" description="Disordered" evidence="1">
    <location>
        <begin position="96"/>
        <end position="129"/>
    </location>
</feature>
<feature type="transmembrane region" description="Helical" evidence="2">
    <location>
        <begin position="59"/>
        <end position="87"/>
    </location>
</feature>
<evidence type="ECO:0000313" key="4">
    <source>
        <dbReference type="Proteomes" id="UP001163046"/>
    </source>
</evidence>
<evidence type="ECO:0000313" key="3">
    <source>
        <dbReference type="EMBL" id="KAJ7358956.1"/>
    </source>
</evidence>
<sequence length="266" mass="30772">MCSEEFHLRNFKLTYPNGKDFAVSPWLPVSCVVGYRLLFTLYCGSWIIYSIISGNTWKWLIYLTDWTFLCVTTYFVWSTLISVIYWAHRHGNGTNYEPGRESAPEERISPRSGSSGNPHCTTPRQSSESLDGLLEEQYYDACEDAEQIEALERGHQDLPQTDCPPRVHHVEVSQAWYHKVAWFFYIIAANNSLLVTVVYWSLLYTGFQIQEADVAFHLLNSVFMVTETCVSAIPVRLFHVVYAMLYGVTYLVFTVVYWLSTREYEG</sequence>
<dbReference type="GO" id="GO:0016020">
    <property type="term" value="C:membrane"/>
    <property type="evidence" value="ECO:0007669"/>
    <property type="project" value="TreeGrafter"/>
</dbReference>
<accession>A0A9W9YMX4</accession>
<dbReference type="Pfam" id="PF21534">
    <property type="entry name" value="Rost"/>
    <property type="match status" value="1"/>
</dbReference>
<evidence type="ECO:0000256" key="2">
    <source>
        <dbReference type="SAM" id="Phobius"/>
    </source>
</evidence>
<dbReference type="OrthoDB" id="419711at2759"/>
<proteinExistence type="predicted"/>
<dbReference type="InterPro" id="IPR049352">
    <property type="entry name" value="Rost"/>
</dbReference>
<keyword evidence="4" id="KW-1185">Reference proteome</keyword>
<keyword evidence="2" id="KW-1133">Transmembrane helix</keyword>
<dbReference type="PANTHER" id="PTHR12242">
    <property type="entry name" value="OS02G0130600 PROTEIN-RELATED"/>
    <property type="match status" value="1"/>
</dbReference>
<feature type="transmembrane region" description="Helical" evidence="2">
    <location>
        <begin position="239"/>
        <end position="259"/>
    </location>
</feature>
<dbReference type="Proteomes" id="UP001163046">
    <property type="component" value="Unassembled WGS sequence"/>
</dbReference>
<dbReference type="PANTHER" id="PTHR12242:SF49">
    <property type="entry name" value="HEADBUTT, ISOFORM E"/>
    <property type="match status" value="1"/>
</dbReference>
<dbReference type="AlphaFoldDB" id="A0A9W9YMX4"/>
<feature type="transmembrane region" description="Helical" evidence="2">
    <location>
        <begin position="214"/>
        <end position="233"/>
    </location>
</feature>
<keyword evidence="2" id="KW-0812">Transmembrane</keyword>
<feature type="transmembrane region" description="Helical" evidence="2">
    <location>
        <begin position="33"/>
        <end position="52"/>
    </location>
</feature>
<protein>
    <submittedName>
        <fullName evidence="3">Uncharacterized protein</fullName>
    </submittedName>
</protein>
<organism evidence="3 4">
    <name type="scientific">Desmophyllum pertusum</name>
    <dbReference type="NCBI Taxonomy" id="174260"/>
    <lineage>
        <taxon>Eukaryota</taxon>
        <taxon>Metazoa</taxon>
        <taxon>Cnidaria</taxon>
        <taxon>Anthozoa</taxon>
        <taxon>Hexacorallia</taxon>
        <taxon>Scleractinia</taxon>
        <taxon>Caryophylliina</taxon>
        <taxon>Caryophylliidae</taxon>
        <taxon>Desmophyllum</taxon>
    </lineage>
</organism>
<keyword evidence="2" id="KW-0472">Membrane</keyword>
<dbReference type="EMBL" id="MU827313">
    <property type="protein sequence ID" value="KAJ7358956.1"/>
    <property type="molecule type" value="Genomic_DNA"/>
</dbReference>
<feature type="transmembrane region" description="Helical" evidence="2">
    <location>
        <begin position="182"/>
        <end position="202"/>
    </location>
</feature>